<dbReference type="AlphaFoldDB" id="A0AAJ1AII3"/>
<dbReference type="EMBL" id="JAIOIU010000033">
    <property type="protein sequence ID" value="MBZ0159126.1"/>
    <property type="molecule type" value="Genomic_DNA"/>
</dbReference>
<evidence type="ECO:0000313" key="2">
    <source>
        <dbReference type="Proteomes" id="UP001197609"/>
    </source>
</evidence>
<accession>A0AAJ1AII3</accession>
<evidence type="ECO:0000313" key="1">
    <source>
        <dbReference type="EMBL" id="MBZ0159126.1"/>
    </source>
</evidence>
<protein>
    <submittedName>
        <fullName evidence="1">Uncharacterized protein</fullName>
    </submittedName>
</protein>
<dbReference type="Proteomes" id="UP001197609">
    <property type="component" value="Unassembled WGS sequence"/>
</dbReference>
<sequence>MAIDPSVLKGVRAKVLKSFMGEDGHVHIMLKDGACLRVRDACDACLRLPAKEEAFDHCSLHRARPHRPA</sequence>
<name>A0AAJ1AII3_9BACT</name>
<reference evidence="1 2" key="1">
    <citation type="journal article" date="2021" name="bioRxiv">
        <title>Unraveling nitrogen, sulfur and carbon metabolic pathways and microbial community transcriptional responses to substrate deprivation and toxicity stresses in a bioreactor mimicking anoxic brackish coastal sediment conditions.</title>
        <authorList>
            <person name="Martins P.D."/>
            <person name="Echeveste M.J."/>
            <person name="Arshad A."/>
            <person name="Kurth J."/>
            <person name="Ouboter H."/>
            <person name="Jetten M.S.M."/>
            <person name="Welte C.U."/>
        </authorList>
    </citation>
    <scope>NUCLEOTIDE SEQUENCE [LARGE SCALE GENOMIC DNA]</scope>
    <source>
        <strain evidence="1">MAG_38</strain>
    </source>
</reference>
<comment type="caution">
    <text evidence="1">The sequence shown here is derived from an EMBL/GenBank/DDBJ whole genome shotgun (WGS) entry which is preliminary data.</text>
</comment>
<organism evidence="1 2">
    <name type="scientific">Candidatus Methylomirabilis tolerans</name>
    <dbReference type="NCBI Taxonomy" id="3123416"/>
    <lineage>
        <taxon>Bacteria</taxon>
        <taxon>Candidatus Methylomirabilota</taxon>
        <taxon>Candidatus Methylomirabilia</taxon>
        <taxon>Candidatus Methylomirabilales</taxon>
        <taxon>Candidatus Methylomirabilaceae</taxon>
        <taxon>Candidatus Methylomirabilis</taxon>
    </lineage>
</organism>
<gene>
    <name evidence="1" type="ORF">K8G79_03115</name>
</gene>
<proteinExistence type="predicted"/>